<name>A0AAP4EFC0_CLOPF</name>
<dbReference type="EMBL" id="JARVUX010000002">
    <property type="protein sequence ID" value="MDH2335944.1"/>
    <property type="molecule type" value="Genomic_DNA"/>
</dbReference>
<evidence type="ECO:0000256" key="1">
    <source>
        <dbReference type="SAM" id="MobiDB-lite"/>
    </source>
</evidence>
<keyword evidence="2" id="KW-0812">Transmembrane</keyword>
<evidence type="ECO:0000313" key="3">
    <source>
        <dbReference type="EMBL" id="MDH2335944.1"/>
    </source>
</evidence>
<accession>A0AAP4EFC0</accession>
<reference evidence="3" key="1">
    <citation type="submission" date="2023-04" db="EMBL/GenBank/DDBJ databases">
        <title>Epidemiological investigation of Clostridium perfringens isolated from cattle.</title>
        <authorList>
            <person name="Tian R."/>
        </authorList>
    </citation>
    <scope>NUCLEOTIDE SEQUENCE</scope>
    <source>
        <strain evidence="3">ZWCP172</strain>
    </source>
</reference>
<keyword evidence="2" id="KW-0472">Membrane</keyword>
<gene>
    <name evidence="3" type="ORF">QDQ28_07045</name>
</gene>
<feature type="region of interest" description="Disordered" evidence="1">
    <location>
        <begin position="104"/>
        <end position="180"/>
    </location>
</feature>
<evidence type="ECO:0000256" key="2">
    <source>
        <dbReference type="SAM" id="Phobius"/>
    </source>
</evidence>
<evidence type="ECO:0008006" key="5">
    <source>
        <dbReference type="Google" id="ProtNLM"/>
    </source>
</evidence>
<protein>
    <recommendedName>
        <fullName evidence="5">Metallo beta-lactamase family protein</fullName>
    </recommendedName>
</protein>
<feature type="compositionally biased region" description="Basic and acidic residues" evidence="1">
    <location>
        <begin position="104"/>
        <end position="138"/>
    </location>
</feature>
<sequence>MNKFTSFLKKRKAFVIVALIGIIAGFSLFPNATQEDINKLKAEKTTVLAKIDSSQEELSTLNKDIGDLQEKINQLNDEKQKQDQLLKDTTAKIELKQKEEAEKQRQAEIEKQKQAEAENQKQAEIEKQKQEEAARLAKADSISQSSSNNSSKKSTSNNSSSAKSNSYNSDNPQPSKPVGEMVYITATGKKYHRKNKCGNTNPARTSYIPLSEAESMGYSPCSKCY</sequence>
<keyword evidence="2" id="KW-1133">Transmembrane helix</keyword>
<dbReference type="RefSeq" id="WP_279857438.1">
    <property type="nucleotide sequence ID" value="NZ_JARVUX010000002.1"/>
</dbReference>
<proteinExistence type="predicted"/>
<feature type="transmembrane region" description="Helical" evidence="2">
    <location>
        <begin position="12"/>
        <end position="29"/>
    </location>
</feature>
<dbReference type="AlphaFoldDB" id="A0AAP4EFC0"/>
<comment type="caution">
    <text evidence="3">The sequence shown here is derived from an EMBL/GenBank/DDBJ whole genome shotgun (WGS) entry which is preliminary data.</text>
</comment>
<evidence type="ECO:0000313" key="4">
    <source>
        <dbReference type="Proteomes" id="UP001222958"/>
    </source>
</evidence>
<organism evidence="3 4">
    <name type="scientific">Clostridium perfringens</name>
    <dbReference type="NCBI Taxonomy" id="1502"/>
    <lineage>
        <taxon>Bacteria</taxon>
        <taxon>Bacillati</taxon>
        <taxon>Bacillota</taxon>
        <taxon>Clostridia</taxon>
        <taxon>Eubacteriales</taxon>
        <taxon>Clostridiaceae</taxon>
        <taxon>Clostridium</taxon>
    </lineage>
</organism>
<feature type="compositionally biased region" description="Low complexity" evidence="1">
    <location>
        <begin position="141"/>
        <end position="171"/>
    </location>
</feature>
<dbReference type="Proteomes" id="UP001222958">
    <property type="component" value="Unassembled WGS sequence"/>
</dbReference>